<dbReference type="PROSITE" id="PS50075">
    <property type="entry name" value="CARRIER"/>
    <property type="match status" value="1"/>
</dbReference>
<dbReference type="SUPFAM" id="SSF56801">
    <property type="entry name" value="Acetyl-CoA synthetase-like"/>
    <property type="match status" value="1"/>
</dbReference>
<dbReference type="OrthoDB" id="429813at2759"/>
<dbReference type="GO" id="GO:0016740">
    <property type="term" value="F:transferase activity"/>
    <property type="evidence" value="ECO:0007669"/>
    <property type="project" value="UniProtKB-KW"/>
</dbReference>
<dbReference type="Gene3D" id="3.40.50.12780">
    <property type="entry name" value="N-terminal domain of ligase-like"/>
    <property type="match status" value="1"/>
</dbReference>
<evidence type="ECO:0000313" key="6">
    <source>
        <dbReference type="EMBL" id="OAA59696.1"/>
    </source>
</evidence>
<organism evidence="6 7">
    <name type="scientific">Niveomyces insectorum RCEF 264</name>
    <dbReference type="NCBI Taxonomy" id="1081102"/>
    <lineage>
        <taxon>Eukaryota</taxon>
        <taxon>Fungi</taxon>
        <taxon>Dikarya</taxon>
        <taxon>Ascomycota</taxon>
        <taxon>Pezizomycotina</taxon>
        <taxon>Sordariomycetes</taxon>
        <taxon>Hypocreomycetidae</taxon>
        <taxon>Hypocreales</taxon>
        <taxon>Cordycipitaceae</taxon>
        <taxon>Niveomyces</taxon>
    </lineage>
</organism>
<dbReference type="InterPro" id="IPR009081">
    <property type="entry name" value="PP-bd_ACP"/>
</dbReference>
<protein>
    <submittedName>
        <fullName evidence="6">Chloramphenicol acetyltransferase-like domain protein</fullName>
    </submittedName>
</protein>
<dbReference type="STRING" id="1081102.A0A167SK66"/>
<evidence type="ECO:0000256" key="1">
    <source>
        <dbReference type="ARBA" id="ARBA00022450"/>
    </source>
</evidence>
<dbReference type="Pfam" id="PF22664">
    <property type="entry name" value="TRI-like_N"/>
    <property type="match status" value="1"/>
</dbReference>
<keyword evidence="1" id="KW-0596">Phosphopantetheine</keyword>
<dbReference type="InterPro" id="IPR051414">
    <property type="entry name" value="Adenylate-forming_Reductase"/>
</dbReference>
<feature type="domain" description="Carrier" evidence="5">
    <location>
        <begin position="550"/>
        <end position="628"/>
    </location>
</feature>
<proteinExistence type="predicted"/>
<dbReference type="Pfam" id="PF00550">
    <property type="entry name" value="PP-binding"/>
    <property type="match status" value="1"/>
</dbReference>
<evidence type="ECO:0000256" key="4">
    <source>
        <dbReference type="ARBA" id="ARBA00022857"/>
    </source>
</evidence>
<dbReference type="Pfam" id="PF00501">
    <property type="entry name" value="AMP-binding"/>
    <property type="match status" value="1"/>
</dbReference>
<keyword evidence="7" id="KW-1185">Reference proteome</keyword>
<gene>
    <name evidence="6" type="ORF">SPI_05894</name>
</gene>
<comment type="caution">
    <text evidence="6">The sequence shown here is derived from an EMBL/GenBank/DDBJ whole genome shotgun (WGS) entry which is preliminary data.</text>
</comment>
<dbReference type="EMBL" id="AZHD01000010">
    <property type="protein sequence ID" value="OAA59696.1"/>
    <property type="molecule type" value="Genomic_DNA"/>
</dbReference>
<dbReference type="AlphaFoldDB" id="A0A167SK66"/>
<dbReference type="PROSITE" id="PS00455">
    <property type="entry name" value="AMP_BINDING"/>
    <property type="match status" value="1"/>
</dbReference>
<evidence type="ECO:0000256" key="2">
    <source>
        <dbReference type="ARBA" id="ARBA00022553"/>
    </source>
</evidence>
<evidence type="ECO:0000256" key="3">
    <source>
        <dbReference type="ARBA" id="ARBA00022679"/>
    </source>
</evidence>
<dbReference type="InterPro" id="IPR054710">
    <property type="entry name" value="Tri101-like_N"/>
</dbReference>
<name>A0A167SK66_9HYPO</name>
<keyword evidence="2" id="KW-0597">Phosphoprotein</keyword>
<reference evidence="6 7" key="1">
    <citation type="journal article" date="2016" name="Genome Biol. Evol.">
        <title>Divergent and convergent evolution of fungal pathogenicity.</title>
        <authorList>
            <person name="Shang Y."/>
            <person name="Xiao G."/>
            <person name="Zheng P."/>
            <person name="Cen K."/>
            <person name="Zhan S."/>
            <person name="Wang C."/>
        </authorList>
    </citation>
    <scope>NUCLEOTIDE SEQUENCE [LARGE SCALE GENOMIC DNA]</scope>
    <source>
        <strain evidence="6 7">RCEF 264</strain>
    </source>
</reference>
<evidence type="ECO:0000259" key="5">
    <source>
        <dbReference type="PROSITE" id="PS50075"/>
    </source>
</evidence>
<dbReference type="PANTHER" id="PTHR43439:SF2">
    <property type="entry name" value="ENZYME, PUTATIVE (JCVI)-RELATED"/>
    <property type="match status" value="1"/>
</dbReference>
<dbReference type="Proteomes" id="UP000076874">
    <property type="component" value="Unassembled WGS sequence"/>
</dbReference>
<dbReference type="Pfam" id="PF23562">
    <property type="entry name" value="AMP-binding_C_3"/>
    <property type="match status" value="1"/>
</dbReference>
<accession>A0A167SK66</accession>
<dbReference type="SUPFAM" id="SSF47336">
    <property type="entry name" value="ACP-like"/>
    <property type="match status" value="1"/>
</dbReference>
<dbReference type="Gene3D" id="1.10.1200.10">
    <property type="entry name" value="ACP-like"/>
    <property type="match status" value="1"/>
</dbReference>
<dbReference type="Gene3D" id="3.30.559.10">
    <property type="entry name" value="Chloramphenicol acetyltransferase-like domain"/>
    <property type="match status" value="2"/>
</dbReference>
<dbReference type="InterPro" id="IPR000873">
    <property type="entry name" value="AMP-dep_synth/lig_dom"/>
</dbReference>
<evidence type="ECO:0000313" key="7">
    <source>
        <dbReference type="Proteomes" id="UP000076874"/>
    </source>
</evidence>
<dbReference type="InterPro" id="IPR036736">
    <property type="entry name" value="ACP-like_sf"/>
</dbReference>
<dbReference type="InterPro" id="IPR020845">
    <property type="entry name" value="AMP-binding_CS"/>
</dbReference>
<keyword evidence="4" id="KW-0521">NADP</keyword>
<sequence length="1183" mass="130806">MANSADYGRRLIPQILDELAVAEPNRVLYSVAVSQDISQGFQTVSARTFAKAVDKTAWLLRGQIEDSPTIQSVGYIGPHDLRHVLLTYACVKINCTALFLSPKNSTEGALAVLEAAKCNIWVNPDGKSSRLVDEVLQKRPMNVLGLPSLDELLDAEATEPYPYEKAFADAIAEPFCVLHTSGSTGLPKPIVWSHGLIGTMDAVRLLPPTEGDGGMAPWSAGWDDGDRIYSSFPMSHGAGIIMNILLPSLFRLHCVMGPASVIPNLNLIDSLAEHGKIDIWSMIPSLVDELGEAPDILPKLASSKFICASGGPVSPISGSKVNSFVRVLNLTGTTEGLFIGNLWVPREDWFYFAFHPYSGFEFKEVEPGIYEHWVHRNEHAPLFQGIFHTFPDEKSINLKDLYVKHPTKANFWSYHGRNDDIVVLSNGYKISPLDTEALVTTHPAIEGCLMIGSGKPQAGLLIELKDPSSGSDELFESIWATVEKANALSLHKNQLLKDYIAFSEPNKPFIRTDKRTVKRRATLALYADYIERFYSSRLDDDAQHLATDTSSAASTTQTIRRIVESLLPDAKAVSPDEDLFRLGLDSLLVFRAIKSIRVATGLGDKLSTRHLYANPTLAKFSEAVIQLLEKVQKTAVNGASPHDTPDPVQDKLRQMMDLHKSRLSQKANPCDLMNPNIYVGMKFYIPLGESVSFEQAYARLQRGLRRTIDLIPALEGKVMPCSEHEMGYKRGDLRITLPPLPSTATADVASLDASREQPRQLRYKDLSNWLPSYEELRAAGFLSSVFKDEVFTDCPWFPPLPADVLYAQANFVKGGCILTLNVHHAAFDGVGAITALRVWAECCRYDEGDPSATCSWLDPESLNRDMLHILYELEGYAKPAHEVDPNVWGFLGFPNPADLANGHNTAQAEAAVDERFTTSALPAAPPFPRKFAWPPTPPADGRQMVSSTFLIPPQNVEKLRQTVLADPDAKGLVTSISDMVQAFFWRAAIRARYRVATELRGESFGPDDMAIVEMPIDARPYFSSLLPSSYMGSCLVTNRPYMPVAELCAPDTSLGRIAYLFREAATRITPALVHDAFTLLQSVPDYSMLTNACMGLEGMHLMMNNLMLFQTSDISFGGEFFANAGVPDTVRIQMDRFNTAFRLLLIHPIREDGGIELLLGTLPEEFNMLVADEEFSTYAEFMG</sequence>
<dbReference type="PANTHER" id="PTHR43439">
    <property type="entry name" value="PHENYLACETATE-COENZYME A LIGASE"/>
    <property type="match status" value="1"/>
</dbReference>
<dbReference type="InterPro" id="IPR023213">
    <property type="entry name" value="CAT-like_dom_sf"/>
</dbReference>
<keyword evidence="3 6" id="KW-0808">Transferase</keyword>
<dbReference type="InterPro" id="IPR042099">
    <property type="entry name" value="ANL_N_sf"/>
</dbReference>